<sequence length="354" mass="39644">MEQKCTLQHFTHSHTLYREVSNHYGNLTKEGNPSDEFMCDACHTLGSGARFHCKQCSFDLHEECANCPEYLNTYIHPNHQLELRWEGSIKRDYGKSRPCDICGDQVKGLFYTCSSGAEKRYDDGRHFFFIHPLCSKFPPRVPHGIDKNHPLRFQLVPVIPDSFCAICGDVVFSCSWSYRCDPCGVNIHLECVALPFDDHHRSGITYSSSRSLKDPQAQTHQQKGPVHPPYGGYTGTTPFTPPPYNNYGPPAPPSYNYYPYPPPPNDTYYYQQPPQPYGNPPTPPPPYYNHHQPHAPTKTETTSSSGDNAPPKKETKSSTHGSKKKRSAKVIGRIAVSLLLSSVLGVVVPMGSTG</sequence>
<protein>
    <recommendedName>
        <fullName evidence="4">DC1 domain-containing protein</fullName>
    </recommendedName>
</protein>
<dbReference type="InterPro" id="IPR004146">
    <property type="entry name" value="DC1"/>
</dbReference>
<keyword evidence="3" id="KW-0812">Transmembrane</keyword>
<keyword evidence="3" id="KW-0472">Membrane</keyword>
<evidence type="ECO:0000313" key="5">
    <source>
        <dbReference type="EMBL" id="KAI3912525.1"/>
    </source>
</evidence>
<feature type="region of interest" description="Disordered" evidence="2">
    <location>
        <begin position="205"/>
        <end position="246"/>
    </location>
</feature>
<dbReference type="EMBL" id="JAJJMB010009728">
    <property type="protein sequence ID" value="KAI3912525.1"/>
    <property type="molecule type" value="Genomic_DNA"/>
</dbReference>
<dbReference type="PANTHER" id="PTHR47841">
    <property type="entry name" value="DIACYLGLYCEROL KINASE THETA-LIKE-RELATED"/>
    <property type="match status" value="1"/>
</dbReference>
<evidence type="ECO:0000259" key="4">
    <source>
        <dbReference type="Pfam" id="PF03107"/>
    </source>
</evidence>
<evidence type="ECO:0000256" key="2">
    <source>
        <dbReference type="SAM" id="MobiDB-lite"/>
    </source>
</evidence>
<dbReference type="Proteomes" id="UP001202328">
    <property type="component" value="Unassembled WGS sequence"/>
</dbReference>
<evidence type="ECO:0000313" key="6">
    <source>
        <dbReference type="Proteomes" id="UP001202328"/>
    </source>
</evidence>
<proteinExistence type="predicted"/>
<feature type="compositionally biased region" description="Pro residues" evidence="2">
    <location>
        <begin position="273"/>
        <end position="287"/>
    </location>
</feature>
<dbReference type="SUPFAM" id="SSF57889">
    <property type="entry name" value="Cysteine-rich domain"/>
    <property type="match status" value="2"/>
</dbReference>
<dbReference type="Pfam" id="PF03107">
    <property type="entry name" value="C1_2"/>
    <property type="match status" value="2"/>
</dbReference>
<feature type="transmembrane region" description="Helical" evidence="3">
    <location>
        <begin position="330"/>
        <end position="351"/>
    </location>
</feature>
<feature type="domain" description="DC1" evidence="4">
    <location>
        <begin position="11"/>
        <end position="65"/>
    </location>
</feature>
<dbReference type="InterPro" id="IPR046349">
    <property type="entry name" value="C1-like_sf"/>
</dbReference>
<accession>A0AAD4SMU7</accession>
<evidence type="ECO:0000256" key="3">
    <source>
        <dbReference type="SAM" id="Phobius"/>
    </source>
</evidence>
<gene>
    <name evidence="5" type="ORF">MKW98_020987</name>
</gene>
<dbReference type="AlphaFoldDB" id="A0AAD4SMU7"/>
<organism evidence="5 6">
    <name type="scientific">Papaver atlanticum</name>
    <dbReference type="NCBI Taxonomy" id="357466"/>
    <lineage>
        <taxon>Eukaryota</taxon>
        <taxon>Viridiplantae</taxon>
        <taxon>Streptophyta</taxon>
        <taxon>Embryophyta</taxon>
        <taxon>Tracheophyta</taxon>
        <taxon>Spermatophyta</taxon>
        <taxon>Magnoliopsida</taxon>
        <taxon>Ranunculales</taxon>
        <taxon>Papaveraceae</taxon>
        <taxon>Papaveroideae</taxon>
        <taxon>Papaver</taxon>
    </lineage>
</organism>
<feature type="compositionally biased region" description="Polar residues" evidence="2">
    <location>
        <begin position="298"/>
        <end position="307"/>
    </location>
</feature>
<keyword evidence="6" id="KW-1185">Reference proteome</keyword>
<name>A0AAD4SMU7_9MAGN</name>
<feature type="compositionally biased region" description="Polar residues" evidence="2">
    <location>
        <begin position="205"/>
        <end position="222"/>
    </location>
</feature>
<evidence type="ECO:0000256" key="1">
    <source>
        <dbReference type="ARBA" id="ARBA00022737"/>
    </source>
</evidence>
<dbReference type="PANTHER" id="PTHR47841:SF7">
    <property type="entry name" value="CYSTEINE_HISTIDINE-RICH C1 DOMAIN PROTEIN"/>
    <property type="match status" value="1"/>
</dbReference>
<keyword evidence="3" id="KW-1133">Transmembrane helix</keyword>
<feature type="region of interest" description="Disordered" evidence="2">
    <location>
        <begin position="265"/>
        <end position="328"/>
    </location>
</feature>
<feature type="domain" description="DC1" evidence="4">
    <location>
        <begin position="149"/>
        <end position="192"/>
    </location>
</feature>
<feature type="compositionally biased region" description="Low complexity" evidence="2">
    <location>
        <begin position="229"/>
        <end position="238"/>
    </location>
</feature>
<reference evidence="5" key="1">
    <citation type="submission" date="2022-04" db="EMBL/GenBank/DDBJ databases">
        <title>A functionally conserved STORR gene fusion in Papaver species that diverged 16.8 million years ago.</title>
        <authorList>
            <person name="Catania T."/>
        </authorList>
    </citation>
    <scope>NUCLEOTIDE SEQUENCE</scope>
    <source>
        <strain evidence="5">S-188037</strain>
    </source>
</reference>
<comment type="caution">
    <text evidence="5">The sequence shown here is derived from an EMBL/GenBank/DDBJ whole genome shotgun (WGS) entry which is preliminary data.</text>
</comment>
<keyword evidence="1" id="KW-0677">Repeat</keyword>